<evidence type="ECO:0000313" key="3">
    <source>
        <dbReference type="Proteomes" id="UP000077755"/>
    </source>
</evidence>
<reference evidence="1" key="1">
    <citation type="journal article" date="2016" name="Nat. Genet.">
        <title>A high-quality carrot genome assembly provides new insights into carotenoid accumulation and asterid genome evolution.</title>
        <authorList>
            <person name="Iorizzo M."/>
            <person name="Ellison S."/>
            <person name="Senalik D."/>
            <person name="Zeng P."/>
            <person name="Satapoomin P."/>
            <person name="Huang J."/>
            <person name="Bowman M."/>
            <person name="Iovene M."/>
            <person name="Sanseverino W."/>
            <person name="Cavagnaro P."/>
            <person name="Yildiz M."/>
            <person name="Macko-Podgorni A."/>
            <person name="Moranska E."/>
            <person name="Grzebelus E."/>
            <person name="Grzebelus D."/>
            <person name="Ashrafi H."/>
            <person name="Zheng Z."/>
            <person name="Cheng S."/>
            <person name="Spooner D."/>
            <person name="Van Deynze A."/>
            <person name="Simon P."/>
        </authorList>
    </citation>
    <scope>NUCLEOTIDE SEQUENCE [LARGE SCALE GENOMIC DNA]</scope>
    <source>
        <tissue evidence="1">Leaf</tissue>
    </source>
</reference>
<dbReference type="EMBL" id="LNRQ01000002">
    <property type="protein sequence ID" value="KZN04278.1"/>
    <property type="molecule type" value="Genomic_DNA"/>
</dbReference>
<protein>
    <submittedName>
        <fullName evidence="1">Uncharacterized protein</fullName>
    </submittedName>
</protein>
<evidence type="ECO:0000313" key="1">
    <source>
        <dbReference type="EMBL" id="KZN04278.1"/>
    </source>
</evidence>
<keyword evidence="3" id="KW-1185">Reference proteome</keyword>
<sequence>MENIWEVPDKEFVKINVHYILSPDLLPNGNIVGVGVIIRYEYGEKLWTTMGSMNALAEEEAIMAVLFIFDRDMGMVLPYPISEVVANFRDGEIIDDSPSRHTLKRKRLEYDMGCCGFEEPDLWPFLNHELHSKLLYALAYPPMWPDKPTNDFSSSKNGLANGKYLEAPIGKGLFVKDILHHATQGSLQDKIPSVVLELTDMPSKDIPKEFMQVDAVLDATGLLKLGHSSVSSAEVKKLRRGAII</sequence>
<dbReference type="Proteomes" id="UP000077755">
    <property type="component" value="Chromosome 2"/>
</dbReference>
<proteinExistence type="predicted"/>
<name>A0A166CSJ5_DAUCS</name>
<evidence type="ECO:0000313" key="2">
    <source>
        <dbReference type="EMBL" id="WOG86489.1"/>
    </source>
</evidence>
<organism evidence="1">
    <name type="scientific">Daucus carota subsp. sativus</name>
    <name type="common">Carrot</name>
    <dbReference type="NCBI Taxonomy" id="79200"/>
    <lineage>
        <taxon>Eukaryota</taxon>
        <taxon>Viridiplantae</taxon>
        <taxon>Streptophyta</taxon>
        <taxon>Embryophyta</taxon>
        <taxon>Tracheophyta</taxon>
        <taxon>Spermatophyta</taxon>
        <taxon>Magnoliopsida</taxon>
        <taxon>eudicotyledons</taxon>
        <taxon>Gunneridae</taxon>
        <taxon>Pentapetalae</taxon>
        <taxon>asterids</taxon>
        <taxon>campanulids</taxon>
        <taxon>Apiales</taxon>
        <taxon>Apiaceae</taxon>
        <taxon>Apioideae</taxon>
        <taxon>Scandiceae</taxon>
        <taxon>Daucinae</taxon>
        <taxon>Daucus</taxon>
        <taxon>Daucus sect. Daucus</taxon>
    </lineage>
</organism>
<gene>
    <name evidence="1" type="ORF">DCAR_005080</name>
    <name evidence="2" type="ORF">DCAR_0205699</name>
</gene>
<dbReference type="AlphaFoldDB" id="A0A166CSJ5"/>
<dbReference type="EMBL" id="CP093344">
    <property type="protein sequence ID" value="WOG86489.1"/>
    <property type="molecule type" value="Genomic_DNA"/>
</dbReference>
<accession>A0A166CSJ5</accession>
<reference evidence="2" key="2">
    <citation type="submission" date="2022-03" db="EMBL/GenBank/DDBJ databases">
        <title>Draft title - Genomic analysis of global carrot germplasm unveils the trajectory of domestication and the origin of high carotenoid orange carrot.</title>
        <authorList>
            <person name="Iorizzo M."/>
            <person name="Ellison S."/>
            <person name="Senalik D."/>
            <person name="Macko-Podgorni A."/>
            <person name="Grzebelus D."/>
            <person name="Bostan H."/>
            <person name="Rolling W."/>
            <person name="Curaba J."/>
            <person name="Simon P."/>
        </authorList>
    </citation>
    <scope>NUCLEOTIDE SEQUENCE</scope>
    <source>
        <tissue evidence="2">Leaf</tissue>
    </source>
</reference>
<dbReference type="Gramene" id="KZN04278">
    <property type="protein sequence ID" value="KZN04278"/>
    <property type="gene ID" value="DCAR_005080"/>
</dbReference>